<dbReference type="PRINTS" id="PR00344">
    <property type="entry name" value="BCTRLSENSOR"/>
</dbReference>
<evidence type="ECO:0000256" key="5">
    <source>
        <dbReference type="ARBA" id="ARBA00022777"/>
    </source>
</evidence>
<evidence type="ECO:0000256" key="3">
    <source>
        <dbReference type="ARBA" id="ARBA00022553"/>
    </source>
</evidence>
<feature type="transmembrane region" description="Helical" evidence="6">
    <location>
        <begin position="164"/>
        <end position="183"/>
    </location>
</feature>
<keyword evidence="6" id="KW-1133">Transmembrane helix</keyword>
<comment type="catalytic activity">
    <reaction evidence="1">
        <text>ATP + protein L-histidine = ADP + protein N-phospho-L-histidine.</text>
        <dbReference type="EC" id="2.7.13.3"/>
    </reaction>
</comment>
<dbReference type="InterPro" id="IPR004358">
    <property type="entry name" value="Sig_transdc_His_kin-like_C"/>
</dbReference>
<evidence type="ECO:0000256" key="6">
    <source>
        <dbReference type="SAM" id="Phobius"/>
    </source>
</evidence>
<keyword evidence="6" id="KW-0812">Transmembrane</keyword>
<dbReference type="CDD" id="cd00082">
    <property type="entry name" value="HisKA"/>
    <property type="match status" value="1"/>
</dbReference>
<dbReference type="Gene3D" id="3.30.450.20">
    <property type="entry name" value="PAS domain"/>
    <property type="match status" value="1"/>
</dbReference>
<accession>A0ABU1W248</accession>
<name>A0ABU1W248_9GAMM</name>
<dbReference type="PROSITE" id="PS50109">
    <property type="entry name" value="HIS_KIN"/>
    <property type="match status" value="1"/>
</dbReference>
<evidence type="ECO:0000256" key="1">
    <source>
        <dbReference type="ARBA" id="ARBA00000085"/>
    </source>
</evidence>
<dbReference type="InterPro" id="IPR003594">
    <property type="entry name" value="HATPase_dom"/>
</dbReference>
<dbReference type="Pfam" id="PF02518">
    <property type="entry name" value="HATPase_c"/>
    <property type="match status" value="1"/>
</dbReference>
<dbReference type="InterPro" id="IPR005467">
    <property type="entry name" value="His_kinase_dom"/>
</dbReference>
<dbReference type="InterPro" id="IPR036097">
    <property type="entry name" value="HisK_dim/P_sf"/>
</dbReference>
<dbReference type="GO" id="GO:0016301">
    <property type="term" value="F:kinase activity"/>
    <property type="evidence" value="ECO:0007669"/>
    <property type="project" value="UniProtKB-KW"/>
</dbReference>
<dbReference type="SUPFAM" id="SSF55785">
    <property type="entry name" value="PYP-like sensor domain (PAS domain)"/>
    <property type="match status" value="1"/>
</dbReference>
<gene>
    <name evidence="8" type="ORF">J2W69_002812</name>
</gene>
<dbReference type="SMART" id="SM00388">
    <property type="entry name" value="HisKA"/>
    <property type="match status" value="1"/>
</dbReference>
<dbReference type="SMART" id="SM00387">
    <property type="entry name" value="HATPase_c"/>
    <property type="match status" value="1"/>
</dbReference>
<dbReference type="PANTHER" id="PTHR43047:SF72">
    <property type="entry name" value="OSMOSENSING HISTIDINE PROTEIN KINASE SLN1"/>
    <property type="match status" value="1"/>
</dbReference>
<feature type="transmembrane region" description="Helical" evidence="6">
    <location>
        <begin position="83"/>
        <end position="110"/>
    </location>
</feature>
<comment type="caution">
    <text evidence="8">The sequence shown here is derived from an EMBL/GenBank/DDBJ whole genome shotgun (WGS) entry which is preliminary data.</text>
</comment>
<keyword evidence="6" id="KW-0472">Membrane</keyword>
<dbReference type="SUPFAM" id="SSF47384">
    <property type="entry name" value="Homodimeric domain of signal transducing histidine kinase"/>
    <property type="match status" value="1"/>
</dbReference>
<dbReference type="Gene3D" id="3.30.565.10">
    <property type="entry name" value="Histidine kinase-like ATPase, C-terminal domain"/>
    <property type="match status" value="1"/>
</dbReference>
<feature type="transmembrane region" description="Helical" evidence="6">
    <location>
        <begin position="26"/>
        <end position="44"/>
    </location>
</feature>
<keyword evidence="5 8" id="KW-0418">Kinase</keyword>
<dbReference type="Pfam" id="PF00512">
    <property type="entry name" value="HisKA"/>
    <property type="match status" value="1"/>
</dbReference>
<dbReference type="Proteomes" id="UP001257909">
    <property type="component" value="Unassembled WGS sequence"/>
</dbReference>
<dbReference type="InterPro" id="IPR035965">
    <property type="entry name" value="PAS-like_dom_sf"/>
</dbReference>
<proteinExistence type="predicted"/>
<dbReference type="PANTHER" id="PTHR43047">
    <property type="entry name" value="TWO-COMPONENT HISTIDINE PROTEIN KINASE"/>
    <property type="match status" value="1"/>
</dbReference>
<dbReference type="SUPFAM" id="SSF55874">
    <property type="entry name" value="ATPase domain of HSP90 chaperone/DNA topoisomerase II/histidine kinase"/>
    <property type="match status" value="1"/>
</dbReference>
<organism evidence="8 9">
    <name type="scientific">Rheinheimera soli</name>
    <dbReference type="NCBI Taxonomy" id="443616"/>
    <lineage>
        <taxon>Bacteria</taxon>
        <taxon>Pseudomonadati</taxon>
        <taxon>Pseudomonadota</taxon>
        <taxon>Gammaproteobacteria</taxon>
        <taxon>Chromatiales</taxon>
        <taxon>Chromatiaceae</taxon>
        <taxon>Rheinheimera</taxon>
    </lineage>
</organism>
<evidence type="ECO:0000256" key="4">
    <source>
        <dbReference type="ARBA" id="ARBA00022679"/>
    </source>
</evidence>
<dbReference type="Gene3D" id="1.10.287.130">
    <property type="match status" value="1"/>
</dbReference>
<evidence type="ECO:0000256" key="2">
    <source>
        <dbReference type="ARBA" id="ARBA00012438"/>
    </source>
</evidence>
<dbReference type="InterPro" id="IPR013656">
    <property type="entry name" value="PAS_4"/>
</dbReference>
<keyword evidence="9" id="KW-1185">Reference proteome</keyword>
<evidence type="ECO:0000259" key="7">
    <source>
        <dbReference type="PROSITE" id="PS50109"/>
    </source>
</evidence>
<dbReference type="InterPro" id="IPR003661">
    <property type="entry name" value="HisK_dim/P_dom"/>
</dbReference>
<keyword evidence="4" id="KW-0808">Transferase</keyword>
<dbReference type="InterPro" id="IPR048437">
    <property type="entry name" value="MASE11"/>
</dbReference>
<feature type="transmembrane region" description="Helical" evidence="6">
    <location>
        <begin position="50"/>
        <end position="71"/>
    </location>
</feature>
<feature type="domain" description="Histidine kinase" evidence="7">
    <location>
        <begin position="318"/>
        <end position="537"/>
    </location>
</feature>
<sequence length="545" mass="60107">MSQSPSASTTELQQKLSEIRHQFTNSLWRSFALIALVAVPLSILRSFNTGWLAVYTVHVVVGILLVSGAVVCHKMPLRFKGSVLILMFWAVGLPGALTFGFASPGIWWLVLSCLVAHVLYQARVALLLALATFLSMIGTAFGFMSGYLSIPVSISRYVAEPASWAAYIIVNCIVFFVVVRTFISYTESLQATTQHQFRQWIDDLPMGVVVLGKDQHPYYNNKAAQELLGPKPEQPLAFMAGTNKIYPAEQMPAVKALAGEISQTEDMEIEQDGIRRHMQAWGRPGYNEHGELTFGIAVYEDISARKQLDLLKNRFVSTVSHELRTPLTSIHGALGLILGNALGEPEPKIRAMLELAEQNSQRLIRLINDILDMQKIEAGQMNFHFAKVQLQPLLHCAVDQMAGYAEQHQVTIELGAVPDDVWVWADSNRLMQVLANLLSNAAKFSFANTTVKVQVQQQDGQVRIAIIDQGPGIDEEFKSLIFRPFSQSDTSDVRNFGGTGLGLSISKSIIEKHNGNLSFESELGKGSSFYIDLKAGAELNSAPVS</sequence>
<dbReference type="InterPro" id="IPR036890">
    <property type="entry name" value="HATPase_C_sf"/>
</dbReference>
<dbReference type="Pfam" id="PF08448">
    <property type="entry name" value="PAS_4"/>
    <property type="match status" value="1"/>
</dbReference>
<dbReference type="RefSeq" id="WP_310279516.1">
    <property type="nucleotide sequence ID" value="NZ_JAVDWR010000009.1"/>
</dbReference>
<dbReference type="Pfam" id="PF20969">
    <property type="entry name" value="MASE11"/>
    <property type="match status" value="1"/>
</dbReference>
<evidence type="ECO:0000313" key="8">
    <source>
        <dbReference type="EMBL" id="MDR7121855.1"/>
    </source>
</evidence>
<dbReference type="EMBL" id="JAVDWR010000009">
    <property type="protein sequence ID" value="MDR7121855.1"/>
    <property type="molecule type" value="Genomic_DNA"/>
</dbReference>
<dbReference type="EC" id="2.7.13.3" evidence="2"/>
<protein>
    <recommendedName>
        <fullName evidence="2">histidine kinase</fullName>
        <ecNumber evidence="2">2.7.13.3</ecNumber>
    </recommendedName>
</protein>
<reference evidence="8 9" key="1">
    <citation type="submission" date="2023-07" db="EMBL/GenBank/DDBJ databases">
        <title>Sorghum-associated microbial communities from plants grown in Nebraska, USA.</title>
        <authorList>
            <person name="Schachtman D."/>
        </authorList>
    </citation>
    <scope>NUCLEOTIDE SEQUENCE [LARGE SCALE GENOMIC DNA]</scope>
    <source>
        <strain evidence="8 9">4138</strain>
    </source>
</reference>
<feature type="transmembrane region" description="Helical" evidence="6">
    <location>
        <begin position="122"/>
        <end position="143"/>
    </location>
</feature>
<keyword evidence="3" id="KW-0597">Phosphoprotein</keyword>
<evidence type="ECO:0000313" key="9">
    <source>
        <dbReference type="Proteomes" id="UP001257909"/>
    </source>
</evidence>